<feature type="domain" description="GGDEF" evidence="3">
    <location>
        <begin position="492"/>
        <end position="639"/>
    </location>
</feature>
<dbReference type="InterPro" id="IPR013656">
    <property type="entry name" value="PAS_4"/>
</dbReference>
<dbReference type="InterPro" id="IPR000014">
    <property type="entry name" value="PAS"/>
</dbReference>
<evidence type="ECO:0000256" key="1">
    <source>
        <dbReference type="SAM" id="MobiDB-lite"/>
    </source>
</evidence>
<feature type="compositionally biased region" description="Low complexity" evidence="1">
    <location>
        <begin position="659"/>
        <end position="673"/>
    </location>
</feature>
<organism evidence="4 5">
    <name type="scientific">Parafrankia soli</name>
    <dbReference type="NCBI Taxonomy" id="2599596"/>
    <lineage>
        <taxon>Bacteria</taxon>
        <taxon>Bacillati</taxon>
        <taxon>Actinomycetota</taxon>
        <taxon>Actinomycetes</taxon>
        <taxon>Frankiales</taxon>
        <taxon>Frankiaceae</taxon>
        <taxon>Parafrankia</taxon>
    </lineage>
</organism>
<dbReference type="SUPFAM" id="SSF55073">
    <property type="entry name" value="Nucleotide cyclase"/>
    <property type="match status" value="3"/>
</dbReference>
<feature type="domain" description="PAS" evidence="2">
    <location>
        <begin position="1028"/>
        <end position="1091"/>
    </location>
</feature>
<dbReference type="Pfam" id="PF00990">
    <property type="entry name" value="GGDEF"/>
    <property type="match status" value="3"/>
</dbReference>
<feature type="region of interest" description="Disordered" evidence="1">
    <location>
        <begin position="1389"/>
        <end position="1437"/>
    </location>
</feature>
<dbReference type="SMART" id="SM00267">
    <property type="entry name" value="GGDEF"/>
    <property type="match status" value="2"/>
</dbReference>
<evidence type="ECO:0000313" key="5">
    <source>
        <dbReference type="Proteomes" id="UP000179769"/>
    </source>
</evidence>
<dbReference type="CDD" id="cd01949">
    <property type="entry name" value="GGDEF"/>
    <property type="match status" value="2"/>
</dbReference>
<gene>
    <name evidence="4" type="ORF">BBK14_18550</name>
</gene>
<feature type="region of interest" description="Disordered" evidence="1">
    <location>
        <begin position="645"/>
        <end position="726"/>
    </location>
</feature>
<feature type="domain" description="PAS" evidence="2">
    <location>
        <begin position="340"/>
        <end position="410"/>
    </location>
</feature>
<feature type="compositionally biased region" description="Basic residues" evidence="1">
    <location>
        <begin position="693"/>
        <end position="719"/>
    </location>
</feature>
<dbReference type="Pfam" id="PF08448">
    <property type="entry name" value="PAS_4"/>
    <property type="match status" value="1"/>
</dbReference>
<feature type="compositionally biased region" description="Low complexity" evidence="1">
    <location>
        <begin position="681"/>
        <end position="690"/>
    </location>
</feature>
<dbReference type="GO" id="GO:0006355">
    <property type="term" value="P:regulation of DNA-templated transcription"/>
    <property type="evidence" value="ECO:0007669"/>
    <property type="project" value="InterPro"/>
</dbReference>
<dbReference type="CDD" id="cd00130">
    <property type="entry name" value="PAS"/>
    <property type="match status" value="2"/>
</dbReference>
<dbReference type="Pfam" id="PF00989">
    <property type="entry name" value="PAS"/>
    <property type="match status" value="1"/>
</dbReference>
<dbReference type="Gene3D" id="3.30.450.20">
    <property type="entry name" value="PAS domain"/>
    <property type="match status" value="2"/>
</dbReference>
<accession>A0A1S1Q6Z0</accession>
<keyword evidence="5" id="KW-1185">Reference proteome</keyword>
<dbReference type="SUPFAM" id="SSF55785">
    <property type="entry name" value="PYP-like sensor domain (PAS domain)"/>
    <property type="match status" value="2"/>
</dbReference>
<protein>
    <submittedName>
        <fullName evidence="4">Diguanylate cyclase</fullName>
    </submittedName>
</protein>
<feature type="compositionally biased region" description="Gly residues" evidence="1">
    <location>
        <begin position="1226"/>
        <end position="1245"/>
    </location>
</feature>
<dbReference type="SMART" id="SM00091">
    <property type="entry name" value="PAS"/>
    <property type="match status" value="2"/>
</dbReference>
<evidence type="ECO:0000259" key="2">
    <source>
        <dbReference type="PROSITE" id="PS50112"/>
    </source>
</evidence>
<evidence type="ECO:0000259" key="3">
    <source>
        <dbReference type="PROSITE" id="PS50887"/>
    </source>
</evidence>
<dbReference type="InterPro" id="IPR052155">
    <property type="entry name" value="Biofilm_reg_signaling"/>
</dbReference>
<dbReference type="InterPro" id="IPR029787">
    <property type="entry name" value="Nucleotide_cyclase"/>
</dbReference>
<feature type="region of interest" description="Disordered" evidence="1">
    <location>
        <begin position="1"/>
        <end position="22"/>
    </location>
</feature>
<dbReference type="Gene3D" id="3.30.70.270">
    <property type="match status" value="3"/>
</dbReference>
<sequence>MTMGGRRHRMTPGDRARRRVERRRVRRERRWARWSFGRGRLAGWPLVSGLIAILALSGVALAGGSRWLADIERDRLANRVSLISNLATWESTADDPAGLRAVVERTAFDPNDKARNHQLAAQFQITPAGDTTLLVALLDHAGTLLSVRPAQGAVSPEDLGPAWSTAWSGGSAVSPVFPFNGHAARATVIPVGGPRPWAVLVSVSTEESKRQLGTGMGTLLRLRGQGAVSTIDARGIAVVSTDLSLPGTRVLDPAELSAAWRSTNRTRVWTTGGEDGYTHVAAAQPATGYTTYLVQPTAQLYAELREQRSHRNITLLVVTMAAVLSIAVVGLHEETRARRRHGKLSSLLAATRDIVMTVSAAGRLEYVSPAAATRLGHDPAALRGRPLSDLMRGGDAERVAALLDEPLPATVMNVRLLSAAGHEHWFDVSARRLADETGSPRAILTFHSIERRKSLLDQLGFQAGHDLLTGLANRATFDERLAGALGHQPAGGALALLYIDLDHFKPINDTYGHAAGDRVLTVVASRLTGTVGAGIAAGPDADADAGAGAGSTVSRFGGDEFGILLPGADETAAGAIAARVVAALGEPIDLDETRVTVAASVGVAVARGTCRPEQLLRAADQAMYQAKAAGRARYSIGVVAEAEPDPSEAVAPTPPMTPAAPQAPGTPATGSPSVSPPPAARPSSRRLSVAHPSARRLSVRRLSVRRPSPRRPSVRRRGGTRPPAPLRHRLAAAIPSATVVVVLLGTVTAGLAMETTARDRAQKQRIDAGVELVTHVAEYAHALSDPGRLTGVVSEMPWPLGNPAALTEVLRVMGTSAVAGPGSLLAVVAPDGRPMATEPPGTPVPIPVGDDLWFDASRKGALTPMILVNGRSRICSIVPILRGGSAAAQLLLCPTNVLPAARTLRSMNGLSGDLGRGGISVLDVRGRAVLSWDEALVGRTLVEPADLEQVRDGTPGLVRSASRPDTIAVATAIPGGGYVLLDQTADLFQLSLLEYRSIGDGLLFGIIGVTVIGLAVANRRRERAVRQDFEQLDMLLHGAHDIVILLDRSGRLDFVSSAAEPLLGRDSQEMLGHDLLRYVHPEDRAAVREFLAGPAGEAADGRALQDIRLEARDGSHRWFDIEATACAPRPPAARARGPVLTCREIGERRGLTEQLRRRARHDPLTGLPNRAALAEHLDAVARRRTAYAVLLVDLDYFKPVNDSFGHEVGDHVLRVTATRIRRVLTGGGAGSGSGSGDGAGGGTGSASGDTDGGVDASGDNSPRQPDTAPVPGGAAGAGERPRFRRRPSSWFGGDLGGSWNLPEQGEVFRVGGDEFVAVLAGPATALAGGLDVEAVARQTADQITAIVREPIHSGGRLVTVGATVGVALSRGAAAPEAVLRLADAAMYQAKRSRPDGRPPGEPLRTSPPARPLRAPGTEPAPVTEAATPADTEAEHAL</sequence>
<dbReference type="EMBL" id="MAXA01000215">
    <property type="protein sequence ID" value="OHV27964.1"/>
    <property type="molecule type" value="Genomic_DNA"/>
</dbReference>
<dbReference type="NCBIfam" id="TIGR00254">
    <property type="entry name" value="GGDEF"/>
    <property type="match status" value="2"/>
</dbReference>
<dbReference type="InterPro" id="IPR035965">
    <property type="entry name" value="PAS-like_dom_sf"/>
</dbReference>
<dbReference type="OrthoDB" id="8526884at2"/>
<dbReference type="NCBIfam" id="TIGR00229">
    <property type="entry name" value="sensory_box"/>
    <property type="match status" value="2"/>
</dbReference>
<dbReference type="Proteomes" id="UP000179769">
    <property type="component" value="Unassembled WGS sequence"/>
</dbReference>
<dbReference type="InterPro" id="IPR013767">
    <property type="entry name" value="PAS_fold"/>
</dbReference>
<dbReference type="InterPro" id="IPR000160">
    <property type="entry name" value="GGDEF_dom"/>
</dbReference>
<proteinExistence type="predicted"/>
<dbReference type="InterPro" id="IPR043128">
    <property type="entry name" value="Rev_trsase/Diguanyl_cyclase"/>
</dbReference>
<feature type="domain" description="GGDEF" evidence="3">
    <location>
        <begin position="1185"/>
        <end position="1405"/>
    </location>
</feature>
<feature type="compositionally biased region" description="Low complexity" evidence="1">
    <location>
        <begin position="1246"/>
        <end position="1259"/>
    </location>
</feature>
<comment type="caution">
    <text evidence="4">The sequence shown here is derived from an EMBL/GenBank/DDBJ whole genome shotgun (WGS) entry which is preliminary data.</text>
</comment>
<reference evidence="5" key="1">
    <citation type="submission" date="2016-07" db="EMBL/GenBank/DDBJ databases">
        <title>Frankia sp. NRRL B-16219 Genome sequencing.</title>
        <authorList>
            <person name="Ghodhbane-Gtari F."/>
            <person name="Swanson E."/>
            <person name="Gueddou A."/>
            <person name="Louati M."/>
            <person name="Nouioui I."/>
            <person name="Hezbri K."/>
            <person name="Abebe-Akele F."/>
            <person name="Simpson S."/>
            <person name="Morris K."/>
            <person name="Thomas K."/>
            <person name="Gtari M."/>
            <person name="Tisa L.S."/>
        </authorList>
    </citation>
    <scope>NUCLEOTIDE SEQUENCE [LARGE SCALE GENOMIC DNA]</scope>
    <source>
        <strain evidence="5">NRRL B-16219</strain>
    </source>
</reference>
<dbReference type="PROSITE" id="PS50887">
    <property type="entry name" value="GGDEF"/>
    <property type="match status" value="2"/>
</dbReference>
<feature type="region of interest" description="Disordered" evidence="1">
    <location>
        <begin position="1226"/>
        <end position="1297"/>
    </location>
</feature>
<dbReference type="PANTHER" id="PTHR44757">
    <property type="entry name" value="DIGUANYLATE CYCLASE DGCP"/>
    <property type="match status" value="1"/>
</dbReference>
<dbReference type="PANTHER" id="PTHR44757:SF2">
    <property type="entry name" value="BIOFILM ARCHITECTURE MAINTENANCE PROTEIN MBAA"/>
    <property type="match status" value="1"/>
</dbReference>
<dbReference type="PROSITE" id="PS50112">
    <property type="entry name" value="PAS"/>
    <property type="match status" value="2"/>
</dbReference>
<evidence type="ECO:0000313" key="4">
    <source>
        <dbReference type="EMBL" id="OHV27964.1"/>
    </source>
</evidence>
<feature type="compositionally biased region" description="Low complexity" evidence="1">
    <location>
        <begin position="1414"/>
        <end position="1430"/>
    </location>
</feature>
<name>A0A1S1Q6Z0_9ACTN</name>